<reference evidence="2" key="1">
    <citation type="submission" date="2015-12" db="EMBL/GenBank/DDBJ databases">
        <title>Complete genome sequences of two moderately thermophilic Paenibacillus species.</title>
        <authorList>
            <person name="Butler R.III."/>
            <person name="Wang J."/>
            <person name="Stark B.C."/>
            <person name="Pombert J.-F."/>
        </authorList>
    </citation>
    <scope>NUCLEOTIDE SEQUENCE [LARGE SCALE GENOMIC DNA]</scope>
    <source>
        <strain evidence="2">32O-Y</strain>
    </source>
</reference>
<protein>
    <submittedName>
        <fullName evidence="1">Uncharacterized protein</fullName>
    </submittedName>
</protein>
<proteinExistence type="predicted"/>
<accession>A0A0U2VQV3</accession>
<evidence type="ECO:0000313" key="2">
    <source>
        <dbReference type="Proteomes" id="UP000061660"/>
    </source>
</evidence>
<name>A0A0U2VQV3_9BACL</name>
<dbReference type="STRING" id="162209.IJ22_15030"/>
<dbReference type="PATRIC" id="fig|162209.4.peg.1593"/>
<dbReference type="EMBL" id="CP013652">
    <property type="protein sequence ID" value="ALS21879.1"/>
    <property type="molecule type" value="Genomic_DNA"/>
</dbReference>
<keyword evidence="2" id="KW-1185">Reference proteome</keyword>
<dbReference type="KEGG" id="pnp:IJ22_15030"/>
<reference evidence="1 2" key="2">
    <citation type="journal article" date="2016" name="Genome Announc.">
        <title>Complete Genome Sequences of Two Interactive Moderate Thermophiles, Paenibacillus napthalenovorans 32O-Y and Paenibacillus sp. 32O-W.</title>
        <authorList>
            <person name="Butler R.R.III."/>
            <person name="Wang J."/>
            <person name="Stark B.C."/>
            <person name="Pombert J.F."/>
        </authorList>
    </citation>
    <scope>NUCLEOTIDE SEQUENCE [LARGE SCALE GENOMIC DNA]</scope>
    <source>
        <strain evidence="1 2">32O-Y</strain>
    </source>
</reference>
<dbReference type="Proteomes" id="UP000061660">
    <property type="component" value="Chromosome"/>
</dbReference>
<sequence length="80" mass="9255">MDRNLVKTSNFLFQINWLESTFPSNTWGTVISHKAFSNHFTHHHLKTDGKFEAYARKYMEILNALKVGGSFIYTPGLSFN</sequence>
<gene>
    <name evidence="1" type="ORF">IJ22_15030</name>
</gene>
<dbReference type="AlphaFoldDB" id="A0A0U2VQV3"/>
<organism evidence="1 2">
    <name type="scientific">Paenibacillus naphthalenovorans</name>
    <dbReference type="NCBI Taxonomy" id="162209"/>
    <lineage>
        <taxon>Bacteria</taxon>
        <taxon>Bacillati</taxon>
        <taxon>Bacillota</taxon>
        <taxon>Bacilli</taxon>
        <taxon>Bacillales</taxon>
        <taxon>Paenibacillaceae</taxon>
        <taxon>Paenibacillus</taxon>
    </lineage>
</organism>
<evidence type="ECO:0000313" key="1">
    <source>
        <dbReference type="EMBL" id="ALS21879.1"/>
    </source>
</evidence>